<dbReference type="PIRSF" id="PIRSF018267">
    <property type="entry name" value="VSR_endonuc"/>
    <property type="match status" value="1"/>
</dbReference>
<keyword evidence="4 6" id="KW-0378">Hydrolase</keyword>
<accession>A0A5R9GR07</accession>
<comment type="function">
    <text evidence="6">May nick specific sequences that contain T:G mispairs resulting from m5C-deamination.</text>
</comment>
<dbReference type="InterPro" id="IPR004603">
    <property type="entry name" value="DNA_mismatch_endonuc_vsr"/>
</dbReference>
<evidence type="ECO:0000256" key="5">
    <source>
        <dbReference type="ARBA" id="ARBA00023204"/>
    </source>
</evidence>
<protein>
    <recommendedName>
        <fullName evidence="6">Very short patch repair endonuclease</fullName>
        <ecNumber evidence="6">3.1.-.-</ecNumber>
    </recommendedName>
</protein>
<comment type="caution">
    <text evidence="7">The sequence shown here is derived from an EMBL/GenBank/DDBJ whole genome shotgun (WGS) entry which is preliminary data.</text>
</comment>
<keyword evidence="3 6" id="KW-0227">DNA damage</keyword>
<dbReference type="InterPro" id="IPR011335">
    <property type="entry name" value="Restrct_endonuc-II-like"/>
</dbReference>
<evidence type="ECO:0000313" key="7">
    <source>
        <dbReference type="EMBL" id="TLS68330.1"/>
    </source>
</evidence>
<dbReference type="RefSeq" id="WP_138238665.1">
    <property type="nucleotide sequence ID" value="NZ_VBRY01000003.1"/>
</dbReference>
<name>A0A5R9GR07_9PROT</name>
<keyword evidence="1 6" id="KW-0540">Nuclease</keyword>
<organism evidence="7 8">
    <name type="scientific">Mariprofundus erugo</name>
    <dbReference type="NCBI Taxonomy" id="2528639"/>
    <lineage>
        <taxon>Bacteria</taxon>
        <taxon>Pseudomonadati</taxon>
        <taxon>Pseudomonadota</taxon>
        <taxon>Candidatius Mariprofundia</taxon>
        <taxon>Mariprofundales</taxon>
        <taxon>Mariprofundaceae</taxon>
        <taxon>Mariprofundus</taxon>
    </lineage>
</organism>
<dbReference type="Gene3D" id="3.40.960.10">
    <property type="entry name" value="VSR Endonuclease"/>
    <property type="match status" value="1"/>
</dbReference>
<dbReference type="Pfam" id="PF03852">
    <property type="entry name" value="Vsr"/>
    <property type="match status" value="1"/>
</dbReference>
<dbReference type="GO" id="GO:0006298">
    <property type="term" value="P:mismatch repair"/>
    <property type="evidence" value="ECO:0007669"/>
    <property type="project" value="UniProtKB-UniRule"/>
</dbReference>
<gene>
    <name evidence="7" type="primary">vsr</name>
    <name evidence="7" type="ORF">FEF65_04900</name>
</gene>
<reference evidence="7 8" key="1">
    <citation type="journal article" date="2019" name="Appl. Environ. Microbiol.">
        <title>Environmental Evidence and Genomic Insight of Iron-oxidizing Bacteria Preference Towards More Corrosion Resistant Stainless Steel at Higher Salinities.</title>
        <authorList>
            <person name="Garrison C.E."/>
            <person name="Price K.A."/>
            <person name="Field E.K."/>
        </authorList>
    </citation>
    <scope>NUCLEOTIDE SEQUENCE [LARGE SCALE GENOMIC DNA]</scope>
    <source>
        <strain evidence="7 8">P3</strain>
    </source>
</reference>
<dbReference type="Proteomes" id="UP000306585">
    <property type="component" value="Unassembled WGS sequence"/>
</dbReference>
<keyword evidence="5 6" id="KW-0234">DNA repair</keyword>
<evidence type="ECO:0000256" key="1">
    <source>
        <dbReference type="ARBA" id="ARBA00022722"/>
    </source>
</evidence>
<evidence type="ECO:0000256" key="6">
    <source>
        <dbReference type="PIRNR" id="PIRNR018267"/>
    </source>
</evidence>
<evidence type="ECO:0000256" key="2">
    <source>
        <dbReference type="ARBA" id="ARBA00022759"/>
    </source>
</evidence>
<evidence type="ECO:0000256" key="3">
    <source>
        <dbReference type="ARBA" id="ARBA00022763"/>
    </source>
</evidence>
<dbReference type="AlphaFoldDB" id="A0A5R9GR07"/>
<comment type="similarity">
    <text evidence="6">Belongs to the vsr family.</text>
</comment>
<keyword evidence="2 6" id="KW-0255">Endonuclease</keyword>
<proteinExistence type="inferred from homology"/>
<dbReference type="SUPFAM" id="SSF52980">
    <property type="entry name" value="Restriction endonuclease-like"/>
    <property type="match status" value="1"/>
</dbReference>
<sequence>MTDVVDGTTRSRMMAGIRGKNTKPEIRIRSLLHRRGFRFRIHVDSLPGKPDIVLKRHQAAIFVHGCFWHAHHCHLFKWPASRIDFWRTKIEGNKTRDTVNSQLLKKSGWRILTIWECALKGKYRLDEAELLEQLSMWLNSDNSEHEIIGKVPEP</sequence>
<keyword evidence="8" id="KW-1185">Reference proteome</keyword>
<dbReference type="GO" id="GO:0004519">
    <property type="term" value="F:endonuclease activity"/>
    <property type="evidence" value="ECO:0007669"/>
    <property type="project" value="UniProtKB-KW"/>
</dbReference>
<dbReference type="CDD" id="cd00221">
    <property type="entry name" value="Vsr"/>
    <property type="match status" value="1"/>
</dbReference>
<dbReference type="GO" id="GO:0016787">
    <property type="term" value="F:hydrolase activity"/>
    <property type="evidence" value="ECO:0007669"/>
    <property type="project" value="UniProtKB-KW"/>
</dbReference>
<dbReference type="EMBL" id="VBRY01000003">
    <property type="protein sequence ID" value="TLS68330.1"/>
    <property type="molecule type" value="Genomic_DNA"/>
</dbReference>
<evidence type="ECO:0000313" key="8">
    <source>
        <dbReference type="Proteomes" id="UP000306585"/>
    </source>
</evidence>
<dbReference type="EC" id="3.1.-.-" evidence="6"/>
<dbReference type="NCBIfam" id="TIGR00632">
    <property type="entry name" value="vsr"/>
    <property type="match status" value="1"/>
</dbReference>
<evidence type="ECO:0000256" key="4">
    <source>
        <dbReference type="ARBA" id="ARBA00022801"/>
    </source>
</evidence>